<name>A0A3G1TV96_ENTFC</name>
<dbReference type="RefSeq" id="WP_162166412.1">
    <property type="nucleotide sequence ID" value="NZ_CP039730.1"/>
</dbReference>
<sequence length="55" mass="6123">MFSQEEIISKSQPDKNGTITMKKKIPCYRCSGSGQYKFMSMGKITYGTCGSVAKF</sequence>
<evidence type="ECO:0000313" key="1">
    <source>
        <dbReference type="EMBL" id="AYF52756.1"/>
    </source>
</evidence>
<geneLocation type="plasmid" evidence="1">
    <name>pEMSRR6</name>
</geneLocation>
<reference evidence="1" key="1">
    <citation type="submission" date="2017-11" db="EMBL/GenBank/DDBJ databases">
        <title>The Silenced vanM Gene Cluster on Plasmid was Prevalent in Clinical Isolates of Enterococci from Hangzhou, China.</title>
        <authorList>
            <person name="Sun L."/>
            <person name="Qu T."/>
            <person name="Chen Y."/>
            <person name="Fu Y."/>
            <person name="Yang Q."/>
            <person name="Yu Y."/>
        </authorList>
    </citation>
    <scope>NUCLEOTIDE SEQUENCE</scope>
    <source>
        <strain evidence="1">SRR6</strain>
        <plasmid evidence="1">pEMSRR6</plasmid>
    </source>
</reference>
<organism evidence="1">
    <name type="scientific">Enterococcus faecium</name>
    <name type="common">Streptococcus faecium</name>
    <dbReference type="NCBI Taxonomy" id="1352"/>
    <lineage>
        <taxon>Bacteria</taxon>
        <taxon>Bacillati</taxon>
        <taxon>Bacillota</taxon>
        <taxon>Bacilli</taxon>
        <taxon>Lactobacillales</taxon>
        <taxon>Enterococcaceae</taxon>
        <taxon>Enterococcus</taxon>
    </lineage>
</organism>
<dbReference type="EMBL" id="MG640601">
    <property type="protein sequence ID" value="AYF52756.1"/>
    <property type="molecule type" value="Genomic_DNA"/>
</dbReference>
<dbReference type="AlphaFoldDB" id="A0A3G1TV96"/>
<keyword evidence="1" id="KW-0614">Plasmid</keyword>
<proteinExistence type="predicted"/>
<protein>
    <submittedName>
        <fullName evidence="1">Uncharacterized protein</fullName>
    </submittedName>
</protein>
<accession>A0A3G1TV96</accession>